<dbReference type="InterPro" id="IPR050763">
    <property type="entry name" value="ABC_transporter_ATP-binding"/>
</dbReference>
<dbReference type="SMART" id="SM00382">
    <property type="entry name" value="AAA"/>
    <property type="match status" value="1"/>
</dbReference>
<evidence type="ECO:0000256" key="2">
    <source>
        <dbReference type="ARBA" id="ARBA00022448"/>
    </source>
</evidence>
<dbReference type="Pfam" id="PF00005">
    <property type="entry name" value="ABC_tran"/>
    <property type="match status" value="1"/>
</dbReference>
<dbReference type="Proteomes" id="UP000256869">
    <property type="component" value="Unassembled WGS sequence"/>
</dbReference>
<evidence type="ECO:0000259" key="5">
    <source>
        <dbReference type="PROSITE" id="PS50893"/>
    </source>
</evidence>
<keyword evidence="2" id="KW-0813">Transport</keyword>
<evidence type="ECO:0000313" key="6">
    <source>
        <dbReference type="EMBL" id="RED64741.1"/>
    </source>
</evidence>
<dbReference type="PANTHER" id="PTHR42711:SF5">
    <property type="entry name" value="ABC TRANSPORTER ATP-BINDING PROTEIN NATA"/>
    <property type="match status" value="1"/>
</dbReference>
<dbReference type="PROSITE" id="PS50893">
    <property type="entry name" value="ABC_TRANSPORTER_2"/>
    <property type="match status" value="1"/>
</dbReference>
<keyword evidence="7" id="KW-1185">Reference proteome</keyword>
<accession>A0A3D9ISH4</accession>
<dbReference type="InterPro" id="IPR025302">
    <property type="entry name" value="DrrA1/2-like_C"/>
</dbReference>
<gene>
    <name evidence="6" type="ORF">DFP95_102162</name>
</gene>
<dbReference type="PANTHER" id="PTHR42711">
    <property type="entry name" value="ABC TRANSPORTER ATP-BINDING PROTEIN"/>
    <property type="match status" value="1"/>
</dbReference>
<dbReference type="InterPro" id="IPR027417">
    <property type="entry name" value="P-loop_NTPase"/>
</dbReference>
<dbReference type="InterPro" id="IPR003593">
    <property type="entry name" value="AAA+_ATPase"/>
</dbReference>
<comment type="caution">
    <text evidence="6">The sequence shown here is derived from an EMBL/GenBank/DDBJ whole genome shotgun (WGS) entry which is preliminary data.</text>
</comment>
<keyword evidence="4 6" id="KW-0067">ATP-binding</keyword>
<protein>
    <submittedName>
        <fullName evidence="6">ABC-2 type transport system ATP-binding protein</fullName>
    </submittedName>
</protein>
<proteinExistence type="inferred from homology"/>
<keyword evidence="3" id="KW-0547">Nucleotide-binding</keyword>
<dbReference type="SUPFAM" id="SSF52540">
    <property type="entry name" value="P-loop containing nucleoside triphosphate hydrolases"/>
    <property type="match status" value="1"/>
</dbReference>
<dbReference type="Gene3D" id="3.40.50.300">
    <property type="entry name" value="P-loop containing nucleotide triphosphate hydrolases"/>
    <property type="match status" value="1"/>
</dbReference>
<evidence type="ECO:0000256" key="1">
    <source>
        <dbReference type="ARBA" id="ARBA00005417"/>
    </source>
</evidence>
<sequence>MNSLQVERIIKNYGDKTAVNGLSFNVAEGEIYGLLGANGAGKTTTMRMVLGLILPDEGNIRYLGKAYGKEQLSMLGYLPEERGMYPKIKVNEQIVYLAQLRGMSRKDADQNLKRWLDKFQVPEYYGKKVEELSKGNQQKIQFIAAVIHNPKILILDEAFSGLDPVNVELLKSTVKELRDGGTSIVFSTHRMEHVEELCRNITIMHKSNPVLQGPIKDIKKKFPQERVMVTAAEGSIAGLESIAGVEKVIRHEHGGYELKVSLPDAGQRILQHAMSQGPITRFEVMEPTLNEIFIKTVGENHE</sequence>
<evidence type="ECO:0000313" key="7">
    <source>
        <dbReference type="Proteomes" id="UP000256869"/>
    </source>
</evidence>
<dbReference type="InterPro" id="IPR017871">
    <property type="entry name" value="ABC_transporter-like_CS"/>
</dbReference>
<dbReference type="GO" id="GO:0016887">
    <property type="term" value="F:ATP hydrolysis activity"/>
    <property type="evidence" value="ECO:0007669"/>
    <property type="project" value="InterPro"/>
</dbReference>
<dbReference type="GO" id="GO:0005524">
    <property type="term" value="F:ATP binding"/>
    <property type="evidence" value="ECO:0007669"/>
    <property type="project" value="UniProtKB-KW"/>
</dbReference>
<dbReference type="RefSeq" id="WP_115991510.1">
    <property type="nucleotide sequence ID" value="NZ_QRDY01000002.1"/>
</dbReference>
<dbReference type="AlphaFoldDB" id="A0A3D9ISH4"/>
<organism evidence="6 7">
    <name type="scientific">Cohnella lupini</name>
    <dbReference type="NCBI Taxonomy" id="1294267"/>
    <lineage>
        <taxon>Bacteria</taxon>
        <taxon>Bacillati</taxon>
        <taxon>Bacillota</taxon>
        <taxon>Bacilli</taxon>
        <taxon>Bacillales</taxon>
        <taxon>Paenibacillaceae</taxon>
        <taxon>Cohnella</taxon>
    </lineage>
</organism>
<feature type="domain" description="ABC transporter" evidence="5">
    <location>
        <begin position="4"/>
        <end position="231"/>
    </location>
</feature>
<dbReference type="PROSITE" id="PS00211">
    <property type="entry name" value="ABC_TRANSPORTER_1"/>
    <property type="match status" value="1"/>
</dbReference>
<evidence type="ECO:0000256" key="3">
    <source>
        <dbReference type="ARBA" id="ARBA00022741"/>
    </source>
</evidence>
<dbReference type="InterPro" id="IPR003439">
    <property type="entry name" value="ABC_transporter-like_ATP-bd"/>
</dbReference>
<name>A0A3D9ISH4_9BACL</name>
<dbReference type="OrthoDB" id="9801987at2"/>
<dbReference type="EMBL" id="QRDY01000002">
    <property type="protein sequence ID" value="RED64741.1"/>
    <property type="molecule type" value="Genomic_DNA"/>
</dbReference>
<dbReference type="Pfam" id="PF13732">
    <property type="entry name" value="DrrA1-3_C"/>
    <property type="match status" value="1"/>
</dbReference>
<evidence type="ECO:0000256" key="4">
    <source>
        <dbReference type="ARBA" id="ARBA00022840"/>
    </source>
</evidence>
<reference evidence="6 7" key="1">
    <citation type="submission" date="2018-07" db="EMBL/GenBank/DDBJ databases">
        <title>Genomic Encyclopedia of Type Strains, Phase III (KMG-III): the genomes of soil and plant-associated and newly described type strains.</title>
        <authorList>
            <person name="Whitman W."/>
        </authorList>
    </citation>
    <scope>NUCLEOTIDE SEQUENCE [LARGE SCALE GENOMIC DNA]</scope>
    <source>
        <strain evidence="6 7">CECT 8236</strain>
    </source>
</reference>
<comment type="similarity">
    <text evidence="1">Belongs to the ABC transporter superfamily.</text>
</comment>